<dbReference type="Gene3D" id="3.40.50.720">
    <property type="entry name" value="NAD(P)-binding Rossmann-like Domain"/>
    <property type="match status" value="1"/>
</dbReference>
<evidence type="ECO:0000313" key="5">
    <source>
        <dbReference type="Proteomes" id="UP000217199"/>
    </source>
</evidence>
<dbReference type="EMBL" id="NBII01000005">
    <property type="protein sequence ID" value="PAV19005.1"/>
    <property type="molecule type" value="Genomic_DNA"/>
</dbReference>
<dbReference type="PANTHER" id="PTHR43618">
    <property type="entry name" value="7-ALPHA-HYDROXYSTEROID DEHYDROGENASE"/>
    <property type="match status" value="1"/>
</dbReference>
<dbReference type="InParanoid" id="A0A286UHR6"/>
<proteinExistence type="inferred from homology"/>
<dbReference type="SUPFAM" id="SSF51735">
    <property type="entry name" value="NAD(P)-binding Rossmann-fold domains"/>
    <property type="match status" value="1"/>
</dbReference>
<keyword evidence="3" id="KW-0560">Oxidoreductase</keyword>
<comment type="similarity">
    <text evidence="1">Belongs to the short-chain dehydrogenases/reductases (SDR) family.</text>
</comment>
<comment type="caution">
    <text evidence="4">The sequence shown here is derived from an EMBL/GenBank/DDBJ whole genome shotgun (WGS) entry which is preliminary data.</text>
</comment>
<sequence>MDGHGLVTGILKNAVERVVIRKYRDRTNYWGRYRNLFSGLMIARGFASNGAKVYITGRHLEVLQQAARQNFEGLGEIYPIRMDVTLKEDILSVVDNIKKTDGKLDILVNNAAIDGPKLRSSFTDEAKPKTQSFAEYGRELFDVQSFEDWGTVAQVNVAAYFFVTMAFLELLVASTKGKEDSTATVINVTSGGGTYKLSLGYFAYACLKAAATHLTMQIATDFSLKQIPVRVNAIAPGIFPSRLTTSSQEELEEYTKTPMSYLSPIPRRRPGREHEMVALAVYLASDASGYTHGQEIFIDGGLLGVNP</sequence>
<dbReference type="PANTHER" id="PTHR43618:SF4">
    <property type="entry name" value="SHORT CHAIN DEHYDROGENASE_REDUCTASE FAMILY (AFU_ORTHOLOGUE AFUA_7G04540)"/>
    <property type="match status" value="1"/>
</dbReference>
<accession>A0A286UHR6</accession>
<evidence type="ECO:0000256" key="3">
    <source>
        <dbReference type="ARBA" id="ARBA00023002"/>
    </source>
</evidence>
<name>A0A286UHR6_9AGAM</name>
<dbReference type="InterPro" id="IPR036291">
    <property type="entry name" value="NAD(P)-bd_dom_sf"/>
</dbReference>
<dbReference type="CDD" id="cd05233">
    <property type="entry name" value="SDR_c"/>
    <property type="match status" value="1"/>
</dbReference>
<evidence type="ECO:0000256" key="2">
    <source>
        <dbReference type="ARBA" id="ARBA00022857"/>
    </source>
</evidence>
<dbReference type="OrthoDB" id="3819888at2759"/>
<evidence type="ECO:0000313" key="4">
    <source>
        <dbReference type="EMBL" id="PAV19005.1"/>
    </source>
</evidence>
<keyword evidence="5" id="KW-1185">Reference proteome</keyword>
<dbReference type="PRINTS" id="PR00081">
    <property type="entry name" value="GDHRDH"/>
</dbReference>
<dbReference type="PRINTS" id="PR00080">
    <property type="entry name" value="SDRFAMILY"/>
</dbReference>
<dbReference type="InterPro" id="IPR002347">
    <property type="entry name" value="SDR_fam"/>
</dbReference>
<dbReference type="STRING" id="2282107.A0A286UHR6"/>
<dbReference type="Proteomes" id="UP000217199">
    <property type="component" value="Unassembled WGS sequence"/>
</dbReference>
<dbReference type="InterPro" id="IPR052178">
    <property type="entry name" value="Sec_Metab_Biosynth_SDR"/>
</dbReference>
<reference evidence="4 5" key="1">
    <citation type="journal article" date="2017" name="Mol. Ecol.">
        <title>Comparative and population genomic landscape of Phellinus noxius: A hypervariable fungus causing root rot in trees.</title>
        <authorList>
            <person name="Chung C.L."/>
            <person name="Lee T.J."/>
            <person name="Akiba M."/>
            <person name="Lee H.H."/>
            <person name="Kuo T.H."/>
            <person name="Liu D."/>
            <person name="Ke H.M."/>
            <person name="Yokoi T."/>
            <person name="Roa M.B."/>
            <person name="Lu M.J."/>
            <person name="Chang Y.Y."/>
            <person name="Ann P.J."/>
            <person name="Tsai J.N."/>
            <person name="Chen C.Y."/>
            <person name="Tzean S.S."/>
            <person name="Ota Y."/>
            <person name="Hattori T."/>
            <person name="Sahashi N."/>
            <person name="Liou R.F."/>
            <person name="Kikuchi T."/>
            <person name="Tsai I.J."/>
        </authorList>
    </citation>
    <scope>NUCLEOTIDE SEQUENCE [LARGE SCALE GENOMIC DNA]</scope>
    <source>
        <strain evidence="4 5">FFPRI411160</strain>
    </source>
</reference>
<dbReference type="GO" id="GO:0016491">
    <property type="term" value="F:oxidoreductase activity"/>
    <property type="evidence" value="ECO:0007669"/>
    <property type="project" value="UniProtKB-KW"/>
</dbReference>
<dbReference type="Pfam" id="PF13561">
    <property type="entry name" value="adh_short_C2"/>
    <property type="match status" value="1"/>
</dbReference>
<dbReference type="AlphaFoldDB" id="A0A286UHR6"/>
<keyword evidence="2" id="KW-0521">NADP</keyword>
<gene>
    <name evidence="4" type="ORF">PNOK_0584900</name>
</gene>
<protein>
    <submittedName>
        <fullName evidence="4">Short-chain dehydrogenase</fullName>
    </submittedName>
</protein>
<organism evidence="4 5">
    <name type="scientific">Pyrrhoderma noxium</name>
    <dbReference type="NCBI Taxonomy" id="2282107"/>
    <lineage>
        <taxon>Eukaryota</taxon>
        <taxon>Fungi</taxon>
        <taxon>Dikarya</taxon>
        <taxon>Basidiomycota</taxon>
        <taxon>Agaricomycotina</taxon>
        <taxon>Agaricomycetes</taxon>
        <taxon>Hymenochaetales</taxon>
        <taxon>Hymenochaetaceae</taxon>
        <taxon>Pyrrhoderma</taxon>
    </lineage>
</organism>
<evidence type="ECO:0000256" key="1">
    <source>
        <dbReference type="ARBA" id="ARBA00006484"/>
    </source>
</evidence>